<dbReference type="PROSITE" id="PS51257">
    <property type="entry name" value="PROKAR_LIPOPROTEIN"/>
    <property type="match status" value="1"/>
</dbReference>
<dbReference type="Proteomes" id="UP001057753">
    <property type="component" value="Unassembled WGS sequence"/>
</dbReference>
<organism evidence="2 3">
    <name type="scientific">Salipaludibacillus agaradhaerens</name>
    <name type="common">Bacillus agaradhaerens</name>
    <dbReference type="NCBI Taxonomy" id="76935"/>
    <lineage>
        <taxon>Bacteria</taxon>
        <taxon>Bacillati</taxon>
        <taxon>Bacillota</taxon>
        <taxon>Bacilli</taxon>
        <taxon>Bacillales</taxon>
        <taxon>Bacillaceae</taxon>
    </lineage>
</organism>
<dbReference type="EMBL" id="JABXYM010000001">
    <property type="protein sequence ID" value="MCR6096469.1"/>
    <property type="molecule type" value="Genomic_DNA"/>
</dbReference>
<dbReference type="Pfam" id="PF22819">
    <property type="entry name" value="TcaA_5th"/>
    <property type="match status" value="1"/>
</dbReference>
<gene>
    <name evidence="2" type="ORF">HXA33_07875</name>
</gene>
<evidence type="ECO:0000313" key="2">
    <source>
        <dbReference type="EMBL" id="MCR6096469.1"/>
    </source>
</evidence>
<feature type="domain" description="TcaA protein NTF2-like" evidence="1">
    <location>
        <begin position="34"/>
        <end position="144"/>
    </location>
</feature>
<name>A0A9Q4FZ68_SALAG</name>
<proteinExistence type="predicted"/>
<comment type="caution">
    <text evidence="2">The sequence shown here is derived from an EMBL/GenBank/DDBJ whole genome shotgun (WGS) entry which is preliminary data.</text>
</comment>
<evidence type="ECO:0000259" key="1">
    <source>
        <dbReference type="Pfam" id="PF22819"/>
    </source>
</evidence>
<reference evidence="2" key="1">
    <citation type="submission" date="2020-06" db="EMBL/GenBank/DDBJ databases">
        <title>Insight into the genomes of haloalkaliphilic bacilli from Kenyan soda lakes.</title>
        <authorList>
            <person name="Mwirichia R."/>
            <person name="Villamizar G.C."/>
            <person name="Poehlein A."/>
            <person name="Mugweru J."/>
            <person name="Kipnyargis A."/>
            <person name="Kiplimo D."/>
            <person name="Orwa P."/>
            <person name="Daniel R."/>
        </authorList>
    </citation>
    <scope>NUCLEOTIDE SEQUENCE</scope>
    <source>
        <strain evidence="2">B1096_S55</strain>
    </source>
</reference>
<evidence type="ECO:0000313" key="3">
    <source>
        <dbReference type="Proteomes" id="UP001057753"/>
    </source>
</evidence>
<accession>A0A9Q4FZ68</accession>
<dbReference type="RefSeq" id="WP_257821071.1">
    <property type="nucleotide sequence ID" value="NZ_JABXYM010000001.1"/>
</dbReference>
<sequence length="153" mass="18575">MKKFIVGWLVIFMFLTACDEEEIWADLENKADKESLIAFMYEYKEAWEESLESQSFSLMEPFFVGNSHVYHMERRQHQQLIGERKIERFDEALNIHVEQNQFEEYRVRWEEEVTVEQFESSFTELRQRQFYISEGSDGYRITAIERTEENKEG</sequence>
<keyword evidence="3" id="KW-1185">Reference proteome</keyword>
<dbReference type="InterPro" id="IPR054528">
    <property type="entry name" value="TcaA_5th"/>
</dbReference>
<dbReference type="AlphaFoldDB" id="A0A9Q4FZ68"/>
<protein>
    <recommendedName>
        <fullName evidence="1">TcaA protein NTF2-like domain-containing protein</fullName>
    </recommendedName>
</protein>